<name>A0A074W3L7_AURM1</name>
<dbReference type="STRING" id="1043003.A0A074W3L7"/>
<keyword evidence="2" id="KW-1185">Reference proteome</keyword>
<dbReference type="RefSeq" id="XP_040881545.1">
    <property type="nucleotide sequence ID" value="XM_041027766.1"/>
</dbReference>
<dbReference type="AlphaFoldDB" id="A0A074W3L7"/>
<sequence length="359" mass="41271">MDHKLPYTFHEDAYWAAEPEEINLFADFVVACAEGHISPLAAAQRITNTLASVAWKNKADIDSTNNSNIDSHNGDRPYHNDIELVAVLIGSCISAFPPHSVVHIRLFEMVKSFLKVQKREIPNPLLNRAGEVRCENYQSLDLRPSIPLWEDLRRLSFLSSCEWLAEFGNLWTGVEKCGSREQQRWRNLSYFFARLEVEGIERMDWHSPLQRLLPKYWRIDEETAGWSGYLAGQVLAAAQWFVPKGHASWVWRNCCNCEQMLNNHSRLNTARKMEGDAALDGTEEGTTVDNQSFGRADDEASIGLAQSEGLLWKLENWKVWKLAFQRIEERVNDVRIHAVVRREASKALKIMEDIEAHHR</sequence>
<dbReference type="GeneID" id="63921139"/>
<dbReference type="EMBL" id="KL584828">
    <property type="protein sequence ID" value="KEQ64522.1"/>
    <property type="molecule type" value="Genomic_DNA"/>
</dbReference>
<protein>
    <submittedName>
        <fullName evidence="1">Uncharacterized protein</fullName>
    </submittedName>
</protein>
<gene>
    <name evidence="1" type="ORF">M437DRAFT_82539</name>
</gene>
<proteinExistence type="predicted"/>
<accession>A0A074W3L7</accession>
<reference evidence="1 2" key="1">
    <citation type="journal article" date="2014" name="BMC Genomics">
        <title>Genome sequencing of four Aureobasidium pullulans varieties: biotechnological potential, stress tolerance, and description of new species.</title>
        <authorList>
            <person name="Gostin Ar C."/>
            <person name="Ohm R.A."/>
            <person name="Kogej T."/>
            <person name="Sonjak S."/>
            <person name="Turk M."/>
            <person name="Zajc J."/>
            <person name="Zalar P."/>
            <person name="Grube M."/>
            <person name="Sun H."/>
            <person name="Han J."/>
            <person name="Sharma A."/>
            <person name="Chiniquy J."/>
            <person name="Ngan C.Y."/>
            <person name="Lipzen A."/>
            <person name="Barry K."/>
            <person name="Grigoriev I.V."/>
            <person name="Gunde-Cimerman N."/>
        </authorList>
    </citation>
    <scope>NUCLEOTIDE SEQUENCE [LARGE SCALE GENOMIC DNA]</scope>
    <source>
        <strain evidence="1 2">CBS 110374</strain>
    </source>
</reference>
<evidence type="ECO:0000313" key="1">
    <source>
        <dbReference type="EMBL" id="KEQ64522.1"/>
    </source>
</evidence>
<organism evidence="1 2">
    <name type="scientific">Aureobasidium melanogenum (strain CBS 110374)</name>
    <name type="common">Aureobasidium pullulans var. melanogenum</name>
    <dbReference type="NCBI Taxonomy" id="1043003"/>
    <lineage>
        <taxon>Eukaryota</taxon>
        <taxon>Fungi</taxon>
        <taxon>Dikarya</taxon>
        <taxon>Ascomycota</taxon>
        <taxon>Pezizomycotina</taxon>
        <taxon>Dothideomycetes</taxon>
        <taxon>Dothideomycetidae</taxon>
        <taxon>Dothideales</taxon>
        <taxon>Saccotheciaceae</taxon>
        <taxon>Aureobasidium</taxon>
    </lineage>
</organism>
<dbReference type="HOGENOM" id="CLU_799201_0_0_1"/>
<evidence type="ECO:0000313" key="2">
    <source>
        <dbReference type="Proteomes" id="UP000030672"/>
    </source>
</evidence>
<dbReference type="Proteomes" id="UP000030672">
    <property type="component" value="Unassembled WGS sequence"/>
</dbReference>